<proteinExistence type="predicted"/>
<organism evidence="1 2">
    <name type="scientific">Ixodes persulcatus</name>
    <name type="common">Taiga tick</name>
    <dbReference type="NCBI Taxonomy" id="34615"/>
    <lineage>
        <taxon>Eukaryota</taxon>
        <taxon>Metazoa</taxon>
        <taxon>Ecdysozoa</taxon>
        <taxon>Arthropoda</taxon>
        <taxon>Chelicerata</taxon>
        <taxon>Arachnida</taxon>
        <taxon>Acari</taxon>
        <taxon>Parasitiformes</taxon>
        <taxon>Ixodida</taxon>
        <taxon>Ixodoidea</taxon>
        <taxon>Ixodidae</taxon>
        <taxon>Ixodinae</taxon>
        <taxon>Ixodes</taxon>
    </lineage>
</organism>
<protein>
    <submittedName>
        <fullName evidence="1">Uncharacterized protein</fullName>
    </submittedName>
</protein>
<dbReference type="Proteomes" id="UP000805193">
    <property type="component" value="Unassembled WGS sequence"/>
</dbReference>
<keyword evidence="2" id="KW-1185">Reference proteome</keyword>
<sequence length="155" mass="17117">MLDGMSIRKKIDLDSKSGRLIGYVDFGCGQSPDDTDDAPSATDALVLMAVGVAAPWKIPIGYFLDNGLSGEVLKGIITEAILLLAECNLEVVAVVCDALSSNVMMGKLFGCLIHETDLIQWHFIEDLQRFQEIEGLRAGNKLRRAHVEYYRQIMK</sequence>
<dbReference type="EMBL" id="JABSTQ010005821">
    <property type="protein sequence ID" value="KAG0438469.1"/>
    <property type="molecule type" value="Genomic_DNA"/>
</dbReference>
<evidence type="ECO:0000313" key="1">
    <source>
        <dbReference type="EMBL" id="KAG0438469.1"/>
    </source>
</evidence>
<feature type="non-terminal residue" evidence="1">
    <location>
        <position position="155"/>
    </location>
</feature>
<gene>
    <name evidence="1" type="ORF">HPB47_017000</name>
</gene>
<name>A0AC60QPN7_IXOPE</name>
<reference evidence="1 2" key="1">
    <citation type="journal article" date="2020" name="Cell">
        <title>Large-Scale Comparative Analyses of Tick Genomes Elucidate Their Genetic Diversity and Vector Capacities.</title>
        <authorList>
            <consortium name="Tick Genome and Microbiome Consortium (TIGMIC)"/>
            <person name="Jia N."/>
            <person name="Wang J."/>
            <person name="Shi W."/>
            <person name="Du L."/>
            <person name="Sun Y."/>
            <person name="Zhan W."/>
            <person name="Jiang J.F."/>
            <person name="Wang Q."/>
            <person name="Zhang B."/>
            <person name="Ji P."/>
            <person name="Bell-Sakyi L."/>
            <person name="Cui X.M."/>
            <person name="Yuan T.T."/>
            <person name="Jiang B.G."/>
            <person name="Yang W.F."/>
            <person name="Lam T.T."/>
            <person name="Chang Q.C."/>
            <person name="Ding S.J."/>
            <person name="Wang X.J."/>
            <person name="Zhu J.G."/>
            <person name="Ruan X.D."/>
            <person name="Zhao L."/>
            <person name="Wei J.T."/>
            <person name="Ye R.Z."/>
            <person name="Que T.C."/>
            <person name="Du C.H."/>
            <person name="Zhou Y.H."/>
            <person name="Cheng J.X."/>
            <person name="Dai P.F."/>
            <person name="Guo W.B."/>
            <person name="Han X.H."/>
            <person name="Huang E.J."/>
            <person name="Li L.F."/>
            <person name="Wei W."/>
            <person name="Gao Y.C."/>
            <person name="Liu J.Z."/>
            <person name="Shao H.Z."/>
            <person name="Wang X."/>
            <person name="Wang C.C."/>
            <person name="Yang T.C."/>
            <person name="Huo Q.B."/>
            <person name="Li W."/>
            <person name="Chen H.Y."/>
            <person name="Chen S.E."/>
            <person name="Zhou L.G."/>
            <person name="Ni X.B."/>
            <person name="Tian J.H."/>
            <person name="Sheng Y."/>
            <person name="Liu T."/>
            <person name="Pan Y.S."/>
            <person name="Xia L.Y."/>
            <person name="Li J."/>
            <person name="Zhao F."/>
            <person name="Cao W.C."/>
        </authorList>
    </citation>
    <scope>NUCLEOTIDE SEQUENCE [LARGE SCALE GENOMIC DNA]</scope>
    <source>
        <strain evidence="1">Iper-2018</strain>
    </source>
</reference>
<comment type="caution">
    <text evidence="1">The sequence shown here is derived from an EMBL/GenBank/DDBJ whole genome shotgun (WGS) entry which is preliminary data.</text>
</comment>
<accession>A0AC60QPN7</accession>
<evidence type="ECO:0000313" key="2">
    <source>
        <dbReference type="Proteomes" id="UP000805193"/>
    </source>
</evidence>